<name>A0A3L8G4U3_STRIN</name>
<organism evidence="2 3">
    <name type="scientific">Streptococcus iniae</name>
    <name type="common">Streptococcus shiloi</name>
    <dbReference type="NCBI Taxonomy" id="1346"/>
    <lineage>
        <taxon>Bacteria</taxon>
        <taxon>Bacillati</taxon>
        <taxon>Bacillota</taxon>
        <taxon>Bacilli</taxon>
        <taxon>Lactobacillales</taxon>
        <taxon>Streptococcaceae</taxon>
        <taxon>Streptococcus</taxon>
    </lineage>
</organism>
<comment type="caution">
    <text evidence="2">The sequence shown here is derived from an EMBL/GenBank/DDBJ whole genome shotgun (WGS) entry which is preliminary data.</text>
</comment>
<evidence type="ECO:0008006" key="4">
    <source>
        <dbReference type="Google" id="ProtNLM"/>
    </source>
</evidence>
<reference evidence="2 3" key="1">
    <citation type="submission" date="2018-06" db="EMBL/GenBank/DDBJ databases">
        <title>Mutators as drivers of adaptation in pathogenic bacteria and a risk factor for host jumps and vaccine escape.</title>
        <authorList>
            <person name="Barnes A.C."/>
            <person name="Silayeva O."/>
        </authorList>
    </citation>
    <scope>NUCLEOTIDE SEQUENCE [LARGE SCALE GENOMIC DNA]</scope>
    <source>
        <strain evidence="2 3">QMA0445</strain>
    </source>
</reference>
<feature type="region of interest" description="Disordered" evidence="1">
    <location>
        <begin position="25"/>
        <end position="48"/>
    </location>
</feature>
<dbReference type="AlphaFoldDB" id="A0A3L8G4U3"/>
<gene>
    <name evidence="2" type="ORF">DIY07_08895</name>
</gene>
<dbReference type="EMBL" id="QLQD01000076">
    <property type="protein sequence ID" value="RLU55241.1"/>
    <property type="molecule type" value="Genomic_DNA"/>
</dbReference>
<feature type="compositionally biased region" description="Basic residues" evidence="1">
    <location>
        <begin position="37"/>
        <end position="47"/>
    </location>
</feature>
<proteinExistence type="predicted"/>
<sequence>MHKRLKWMIPIVSLGIILVGCQMNNEEKSSKNETKTSKHVSHQKMTKKQQLAYLKEHEQEIIDFIKSQNKKHKLSSQVQPVHR</sequence>
<evidence type="ECO:0000256" key="1">
    <source>
        <dbReference type="SAM" id="MobiDB-lite"/>
    </source>
</evidence>
<evidence type="ECO:0000313" key="3">
    <source>
        <dbReference type="Proteomes" id="UP000269148"/>
    </source>
</evidence>
<feature type="compositionally biased region" description="Basic and acidic residues" evidence="1">
    <location>
        <begin position="25"/>
        <end position="36"/>
    </location>
</feature>
<dbReference type="PROSITE" id="PS51257">
    <property type="entry name" value="PROKAR_LIPOPROTEIN"/>
    <property type="match status" value="1"/>
</dbReference>
<dbReference type="Proteomes" id="UP000269148">
    <property type="component" value="Unassembled WGS sequence"/>
</dbReference>
<protein>
    <recommendedName>
        <fullName evidence="4">Lipoprotein</fullName>
    </recommendedName>
</protein>
<accession>A0A3L8G4U3</accession>
<evidence type="ECO:0000313" key="2">
    <source>
        <dbReference type="EMBL" id="RLU55241.1"/>
    </source>
</evidence>